<dbReference type="AlphaFoldDB" id="A0A164Y3C9"/>
<accession>A0A164Y3C9</accession>
<keyword evidence="2" id="KW-1185">Reference proteome</keyword>
<reference evidence="1 2" key="1">
    <citation type="journal article" date="2016" name="Mol. Biol. Evol.">
        <title>Comparative Genomics of Early-Diverging Mushroom-Forming Fungi Provides Insights into the Origins of Lignocellulose Decay Capabilities.</title>
        <authorList>
            <person name="Nagy L.G."/>
            <person name="Riley R."/>
            <person name="Tritt A."/>
            <person name="Adam C."/>
            <person name="Daum C."/>
            <person name="Floudas D."/>
            <person name="Sun H."/>
            <person name="Yadav J.S."/>
            <person name="Pangilinan J."/>
            <person name="Larsson K.H."/>
            <person name="Matsuura K."/>
            <person name="Barry K."/>
            <person name="Labutti K."/>
            <person name="Kuo R."/>
            <person name="Ohm R.A."/>
            <person name="Bhattacharya S.S."/>
            <person name="Shirouzu T."/>
            <person name="Yoshinaga Y."/>
            <person name="Martin F.M."/>
            <person name="Grigoriev I.V."/>
            <person name="Hibbett D.S."/>
        </authorList>
    </citation>
    <scope>NUCLEOTIDE SEQUENCE [LARGE SCALE GENOMIC DNA]</scope>
    <source>
        <strain evidence="1 2">HHB9708</strain>
    </source>
</reference>
<proteinExistence type="predicted"/>
<evidence type="ECO:0000313" key="1">
    <source>
        <dbReference type="EMBL" id="KZS96542.1"/>
    </source>
</evidence>
<sequence>MATSSVLPAELWIEILMRSSLEGAVNMYQTSSAFRSLVQSNQRILTVTWYTFPFDLPIGMTPENPPPNFLGLAVQAVRLRERLKQADITKTLIPLAHTAHSLPSICSDDEDDEPHNIEYPFVFGDIIVYAWTDPDNHPLRTIIVADLKNETRRLDIPTWVIDSFYCQMLDDNSTLRISTICWDGHNDALTVHDYALSESEIRHAKHLLDTPIPPSVSIGNSPITEGDFVFVPGGSSLLVANMRAYTGLHLTFDGIQSIHRVRVHSDRRSIIVEFKDESDHHIHFSILPIPLAMPVLFSRHEDSQSGEWQWPVEHISLVSVFSYPTGFQSPDIPMPADVVITRSMSSGASLASLNSNIMEIIRHSTQSLDRSQPHVIERISVSINPWSIQSTILQPAAGPPPNFEILRVRGTQERYSSHAALIMIGETVGEGIYVLRTEKNDGMNWLHLNLPSSIDPSMKTTEVAIWGFDMTGGRLFVYLQDKLHVFYY</sequence>
<gene>
    <name evidence="1" type="ORF">SISNIDRAFT_483095</name>
</gene>
<protein>
    <recommendedName>
        <fullName evidence="3">F-box domain-containing protein</fullName>
    </recommendedName>
</protein>
<dbReference type="Proteomes" id="UP000076722">
    <property type="component" value="Unassembled WGS sequence"/>
</dbReference>
<evidence type="ECO:0008006" key="3">
    <source>
        <dbReference type="Google" id="ProtNLM"/>
    </source>
</evidence>
<organism evidence="1 2">
    <name type="scientific">Sistotremastrum niveocremeum HHB9708</name>
    <dbReference type="NCBI Taxonomy" id="1314777"/>
    <lineage>
        <taxon>Eukaryota</taxon>
        <taxon>Fungi</taxon>
        <taxon>Dikarya</taxon>
        <taxon>Basidiomycota</taxon>
        <taxon>Agaricomycotina</taxon>
        <taxon>Agaricomycetes</taxon>
        <taxon>Sistotremastrales</taxon>
        <taxon>Sistotremastraceae</taxon>
        <taxon>Sertulicium</taxon>
        <taxon>Sertulicium niveocremeum</taxon>
    </lineage>
</organism>
<dbReference type="EMBL" id="KV419399">
    <property type="protein sequence ID" value="KZS96542.1"/>
    <property type="molecule type" value="Genomic_DNA"/>
</dbReference>
<evidence type="ECO:0000313" key="2">
    <source>
        <dbReference type="Proteomes" id="UP000076722"/>
    </source>
</evidence>
<name>A0A164Y3C9_9AGAM</name>